<feature type="chain" id="PRO_5022034739" evidence="1">
    <location>
        <begin position="19"/>
        <end position="468"/>
    </location>
</feature>
<evidence type="ECO:0000313" key="3">
    <source>
        <dbReference type="Proteomes" id="UP000321150"/>
    </source>
</evidence>
<accession>A0A511YAY8</accession>
<gene>
    <name evidence="2" type="ORF">CLA01_24390</name>
</gene>
<dbReference type="RefSeq" id="WP_111956522.1">
    <property type="nucleotide sequence ID" value="NZ_BJYI01000007.1"/>
</dbReference>
<reference evidence="2 3" key="1">
    <citation type="submission" date="2019-07" db="EMBL/GenBank/DDBJ databases">
        <title>Whole genome shotgun sequence of Chryseobacterium lathyri NBRC 105250.</title>
        <authorList>
            <person name="Hosoyama A."/>
            <person name="Uohara A."/>
            <person name="Ohji S."/>
            <person name="Ichikawa N."/>
        </authorList>
    </citation>
    <scope>NUCLEOTIDE SEQUENCE [LARGE SCALE GENOMIC DNA]</scope>
    <source>
        <strain evidence="2 3">NBRC 105250</strain>
    </source>
</reference>
<proteinExistence type="predicted"/>
<dbReference type="AlphaFoldDB" id="A0A511YAY8"/>
<evidence type="ECO:0000256" key="1">
    <source>
        <dbReference type="SAM" id="SignalP"/>
    </source>
</evidence>
<dbReference type="Proteomes" id="UP000321150">
    <property type="component" value="Unassembled WGS sequence"/>
</dbReference>
<dbReference type="OrthoDB" id="9808953at2"/>
<feature type="signal peptide" evidence="1">
    <location>
        <begin position="1"/>
        <end position="18"/>
    </location>
</feature>
<comment type="caution">
    <text evidence="2">The sequence shown here is derived from an EMBL/GenBank/DDBJ whole genome shotgun (WGS) entry which is preliminary data.</text>
</comment>
<organism evidence="2 3">
    <name type="scientific">Chryseobacterium lathyri</name>
    <dbReference type="NCBI Taxonomy" id="395933"/>
    <lineage>
        <taxon>Bacteria</taxon>
        <taxon>Pseudomonadati</taxon>
        <taxon>Bacteroidota</taxon>
        <taxon>Flavobacteriia</taxon>
        <taxon>Flavobacteriales</taxon>
        <taxon>Weeksellaceae</taxon>
        <taxon>Chryseobacterium group</taxon>
        <taxon>Chryseobacterium</taxon>
    </lineage>
</organism>
<sequence length="468" mass="48088">MKKNVLFGIVIFPLFYSAQVGINTSTPAATLDVTAKNATGTTTNVDGLLIPRVDRQRAQSMASVPTSTLIYVNSIATGTQTGTAANINAVGYYSFDGSVWVKINTGNDVNIYNSDGTLAGNRTVEMGTNFLRFQNTASGPFFRLLHTATDGQATVQGTNRSSMTWSSNAASFLDIFQDVGSAAQVAIRGTSTGLFLGSSTGSTAPVNLMTNGTTALTVINGGNVGIGTTAPNANALLELSSSSKGLLFPRVTLTSTALASPLSAHVAGMKVYNTATNTSSAGNEVYPGEYINDGAKWGRSLSTNDVSILVGADGTDGVATSATITVPNAVTNVDTNLSTFNFTLTRPSLVTFSANVSASLTTTTGNAITDGVPRLYRVFWQFTALPAGSTLTTGAAYGPSSGIYTGASAAGGTTGNMNTTPNMSLKLIAGTYTVVLTGRLSNVTSSSYNGQFGVATNDNVSIVAIPIK</sequence>
<protein>
    <submittedName>
        <fullName evidence="2">Uncharacterized protein</fullName>
    </submittedName>
</protein>
<evidence type="ECO:0000313" key="2">
    <source>
        <dbReference type="EMBL" id="GEN72367.1"/>
    </source>
</evidence>
<keyword evidence="1" id="KW-0732">Signal</keyword>
<name>A0A511YAY8_9FLAO</name>
<dbReference type="EMBL" id="BJYI01000007">
    <property type="protein sequence ID" value="GEN72367.1"/>
    <property type="molecule type" value="Genomic_DNA"/>
</dbReference>